<evidence type="ECO:0000313" key="8">
    <source>
        <dbReference type="Proteomes" id="UP000829354"/>
    </source>
</evidence>
<protein>
    <recommendedName>
        <fullName evidence="6">T-box domain-containing protein</fullName>
    </recommendedName>
</protein>
<dbReference type="AlphaFoldDB" id="A0AAE9ETJ2"/>
<name>A0AAE9ETJ2_CAEBR</name>
<evidence type="ECO:0000313" key="7">
    <source>
        <dbReference type="EMBL" id="UMM27439.1"/>
    </source>
</evidence>
<dbReference type="SUPFAM" id="SSF49417">
    <property type="entry name" value="p53-like transcription factors"/>
    <property type="match status" value="1"/>
</dbReference>
<keyword evidence="2 5" id="KW-0238">DNA-binding</keyword>
<keyword evidence="3" id="KW-0804">Transcription</keyword>
<evidence type="ECO:0000256" key="4">
    <source>
        <dbReference type="ARBA" id="ARBA00023242"/>
    </source>
</evidence>
<dbReference type="InterPro" id="IPR001699">
    <property type="entry name" value="TF_T-box"/>
</dbReference>
<gene>
    <name evidence="7" type="ORF">L5515_010730</name>
</gene>
<dbReference type="PANTHER" id="PTHR11267">
    <property type="entry name" value="T-BOX PROTEIN-RELATED"/>
    <property type="match status" value="1"/>
</dbReference>
<keyword evidence="4 5" id="KW-0539">Nucleus</keyword>
<dbReference type="PROSITE" id="PS50252">
    <property type="entry name" value="TBOX_3"/>
    <property type="match status" value="1"/>
</dbReference>
<keyword evidence="1" id="KW-0805">Transcription regulation</keyword>
<dbReference type="InterPro" id="IPR036960">
    <property type="entry name" value="T-box_sf"/>
</dbReference>
<sequence length="309" mass="35771">MEMISKDPTSLTPTLKFEVAGLEAETEYDVSLTMEKLDSKRYGFDKKTQHWEESKKRSSKEFHIPESIGRIRYGKDLDLHFESIKISSRSRDQNLENVVYVQKMQKYVPVITITNLASKETVAHVVLEMAQFIPVTIYQDQSIGKWKAQHNKYATVRYGGKGMEQKKKEKTQEPILEDNSNFRLDPISRVLEVDKILNSSSPVNAVPQVCSQYPMMPQNHNIEQYHYPAIRNNYSTENKENQTDILNLLETCHEADNLLNSSKPVNSVLYSYSSNPMTSQENSSYQYTSMMNNSCYTPEMTYAYLMNYN</sequence>
<dbReference type="GO" id="GO:0003700">
    <property type="term" value="F:DNA-binding transcription factor activity"/>
    <property type="evidence" value="ECO:0007669"/>
    <property type="project" value="InterPro"/>
</dbReference>
<dbReference type="GO" id="GO:0045893">
    <property type="term" value="P:positive regulation of DNA-templated transcription"/>
    <property type="evidence" value="ECO:0007669"/>
    <property type="project" value="InterPro"/>
</dbReference>
<dbReference type="Gene3D" id="2.60.40.820">
    <property type="entry name" value="Transcription factor, T-box"/>
    <property type="match status" value="1"/>
</dbReference>
<evidence type="ECO:0000256" key="1">
    <source>
        <dbReference type="ARBA" id="ARBA00023015"/>
    </source>
</evidence>
<keyword evidence="8" id="KW-1185">Reference proteome</keyword>
<dbReference type="InterPro" id="IPR008967">
    <property type="entry name" value="p53-like_TF_DNA-bd_sf"/>
</dbReference>
<dbReference type="GO" id="GO:0005634">
    <property type="term" value="C:nucleus"/>
    <property type="evidence" value="ECO:0007669"/>
    <property type="project" value="UniProtKB-SubCell"/>
</dbReference>
<organism evidence="7 8">
    <name type="scientific">Caenorhabditis briggsae</name>
    <dbReference type="NCBI Taxonomy" id="6238"/>
    <lineage>
        <taxon>Eukaryota</taxon>
        <taxon>Metazoa</taxon>
        <taxon>Ecdysozoa</taxon>
        <taxon>Nematoda</taxon>
        <taxon>Chromadorea</taxon>
        <taxon>Rhabditida</taxon>
        <taxon>Rhabditina</taxon>
        <taxon>Rhabditomorpha</taxon>
        <taxon>Rhabditoidea</taxon>
        <taxon>Rhabditidae</taxon>
        <taxon>Peloderinae</taxon>
        <taxon>Caenorhabditis</taxon>
    </lineage>
</organism>
<dbReference type="InterPro" id="IPR046360">
    <property type="entry name" value="T-box_DNA-bd"/>
</dbReference>
<dbReference type="Proteomes" id="UP000829354">
    <property type="component" value="Chromosome IV"/>
</dbReference>
<dbReference type="GO" id="GO:0000978">
    <property type="term" value="F:RNA polymerase II cis-regulatory region sequence-specific DNA binding"/>
    <property type="evidence" value="ECO:0007669"/>
    <property type="project" value="InterPro"/>
</dbReference>
<evidence type="ECO:0000259" key="6">
    <source>
        <dbReference type="PROSITE" id="PS50252"/>
    </source>
</evidence>
<evidence type="ECO:0000256" key="5">
    <source>
        <dbReference type="PROSITE-ProRule" id="PRU00201"/>
    </source>
</evidence>
<evidence type="ECO:0000256" key="3">
    <source>
        <dbReference type="ARBA" id="ARBA00023163"/>
    </source>
</evidence>
<reference evidence="7 8" key="1">
    <citation type="submission" date="2022-04" db="EMBL/GenBank/DDBJ databases">
        <title>Chromosome-level reference genomes for two strains of Caenorhabditis briggsae: an improved platform for comparative genomics.</title>
        <authorList>
            <person name="Stevens L."/>
            <person name="Andersen E."/>
        </authorList>
    </citation>
    <scope>NUCLEOTIDE SEQUENCE [LARGE SCALE GENOMIC DNA]</scope>
    <source>
        <strain evidence="7">VX34</strain>
        <tissue evidence="7">Whole-organism</tissue>
    </source>
</reference>
<dbReference type="EMBL" id="CP092623">
    <property type="protein sequence ID" value="UMM27439.1"/>
    <property type="molecule type" value="Genomic_DNA"/>
</dbReference>
<accession>A0AAE9ETJ2</accession>
<evidence type="ECO:0000256" key="2">
    <source>
        <dbReference type="ARBA" id="ARBA00023125"/>
    </source>
</evidence>
<dbReference type="PANTHER" id="PTHR11267:SF196">
    <property type="entry name" value="T-BOX PROTEIN 30_42-RELATED"/>
    <property type="match status" value="1"/>
</dbReference>
<dbReference type="SMART" id="SM00425">
    <property type="entry name" value="TBOX"/>
    <property type="match status" value="1"/>
</dbReference>
<comment type="caution">
    <text evidence="5">Lacks conserved residue(s) required for the propagation of feature annotation.</text>
</comment>
<dbReference type="Pfam" id="PF00907">
    <property type="entry name" value="T-box"/>
    <property type="match status" value="1"/>
</dbReference>
<proteinExistence type="predicted"/>
<feature type="domain" description="T-box" evidence="6">
    <location>
        <begin position="1"/>
        <end position="154"/>
    </location>
</feature>
<comment type="subcellular location">
    <subcellularLocation>
        <location evidence="5">Nucleus</location>
    </subcellularLocation>
</comment>